<keyword evidence="3" id="KW-1185">Reference proteome</keyword>
<dbReference type="RefSeq" id="WP_074024847.1">
    <property type="nucleotide sequence ID" value="NZ_CAWNAG010000141.1"/>
</dbReference>
<dbReference type="AlphaFoldDB" id="A0A1Q5TJZ5"/>
<evidence type="ECO:0000259" key="1">
    <source>
        <dbReference type="Pfam" id="PF13358"/>
    </source>
</evidence>
<dbReference type="OrthoDB" id="5379828at2"/>
<dbReference type="Gene3D" id="3.30.420.10">
    <property type="entry name" value="Ribonuclease H-like superfamily/Ribonuclease H"/>
    <property type="match status" value="1"/>
</dbReference>
<dbReference type="Proteomes" id="UP000186268">
    <property type="component" value="Unassembled WGS sequence"/>
</dbReference>
<dbReference type="NCBIfam" id="NF033545">
    <property type="entry name" value="transpos_IS630"/>
    <property type="match status" value="1"/>
</dbReference>
<dbReference type="SUPFAM" id="SSF46689">
    <property type="entry name" value="Homeodomain-like"/>
    <property type="match status" value="1"/>
</dbReference>
<accession>A0A1Q5TJZ5</accession>
<protein>
    <submittedName>
        <fullName evidence="2">Transposase</fullName>
    </submittedName>
</protein>
<dbReference type="InterPro" id="IPR009057">
    <property type="entry name" value="Homeodomain-like_sf"/>
</dbReference>
<dbReference type="InterPro" id="IPR038717">
    <property type="entry name" value="Tc1-like_DDE_dom"/>
</dbReference>
<dbReference type="InterPro" id="IPR036397">
    <property type="entry name" value="RNaseH_sf"/>
</dbReference>
<dbReference type="GO" id="GO:0003676">
    <property type="term" value="F:nucleic acid binding"/>
    <property type="evidence" value="ECO:0007669"/>
    <property type="project" value="InterPro"/>
</dbReference>
<dbReference type="InterPro" id="IPR047655">
    <property type="entry name" value="Transpos_IS630-like"/>
</dbReference>
<dbReference type="STRING" id="1873482.Xedl_03284"/>
<name>A0A1Q5TJZ5_9GAMM</name>
<dbReference type="EMBL" id="MKGQ01000034">
    <property type="protein sequence ID" value="OKP00538.1"/>
    <property type="molecule type" value="Genomic_DNA"/>
</dbReference>
<sequence>MVILPPIPRNERRLMKKRAQKTPDKKYAIRILSILMIHRGKPVFHVAETLCVAQSSVWRWIKSFRTYGWLGLQTKPSGRHQRWNLTCFLPFLFYLLKLSPQQFGYGRSRWSLELFVIQLNELTHIKFSISTLYRFLCKNQIVWRRAAPTLHEKDPEYEEKMKQINQALLGASKEHPVFYEDEVDIHFNPKIGSDWYLKSQQKRIITPGKNQKYYFAGCFDSQTREIFYTSSDRKNSCLFISMLEELKRCHRHAKTLTLILDNYSIHKSRRVKTWLEQNPTVNLLFLPVYSPWLNKIERLWQSLHETVTRNPCCRYMWMLIKRVKFFLNAASKNQWKGIGNMKLS</sequence>
<dbReference type="Pfam" id="PF13358">
    <property type="entry name" value="DDE_3"/>
    <property type="match status" value="1"/>
</dbReference>
<dbReference type="InterPro" id="IPR012337">
    <property type="entry name" value="RNaseH-like_sf"/>
</dbReference>
<dbReference type="SUPFAM" id="SSF53098">
    <property type="entry name" value="Ribonuclease H-like"/>
    <property type="match status" value="1"/>
</dbReference>
<evidence type="ECO:0000313" key="3">
    <source>
        <dbReference type="Proteomes" id="UP000186268"/>
    </source>
</evidence>
<organism evidence="2 3">
    <name type="scientific">Xenorhabdus eapokensis</name>
    <dbReference type="NCBI Taxonomy" id="1873482"/>
    <lineage>
        <taxon>Bacteria</taxon>
        <taxon>Pseudomonadati</taxon>
        <taxon>Pseudomonadota</taxon>
        <taxon>Gammaproteobacteria</taxon>
        <taxon>Enterobacterales</taxon>
        <taxon>Morganellaceae</taxon>
        <taxon>Xenorhabdus</taxon>
    </lineage>
</organism>
<proteinExistence type="predicted"/>
<comment type="caution">
    <text evidence="2">The sequence shown here is derived from an EMBL/GenBank/DDBJ whole genome shotgun (WGS) entry which is preliminary data.</text>
</comment>
<evidence type="ECO:0000313" key="2">
    <source>
        <dbReference type="EMBL" id="OKP00538.1"/>
    </source>
</evidence>
<reference evidence="2 3" key="1">
    <citation type="submission" date="2016-09" db="EMBL/GenBank/DDBJ databases">
        <title>Xenorhabdus thuongxuanensis sp. nov. and Xenorhabdus eapokensis sp. nov., isolated from Steinernema species.</title>
        <authorList>
            <person name="Kaempfer P."/>
            <person name="Tobias N.J."/>
            <person name="Phan Ke L."/>
            <person name="Bode H.B."/>
            <person name="Glaeser S.P."/>
        </authorList>
    </citation>
    <scope>NUCLEOTIDE SEQUENCE [LARGE SCALE GENOMIC DNA]</scope>
    <source>
        <strain evidence="2 3">DL20</strain>
    </source>
</reference>
<feature type="domain" description="Tc1-like transposase DDE" evidence="1">
    <location>
        <begin position="177"/>
        <end position="309"/>
    </location>
</feature>
<gene>
    <name evidence="2" type="ORF">Xedl_03284</name>
</gene>